<keyword evidence="1" id="KW-0732">Signal</keyword>
<organism evidence="2">
    <name type="scientific">Loa loa</name>
    <name type="common">Eye worm</name>
    <name type="synonym">Filaria loa</name>
    <dbReference type="NCBI Taxonomy" id="7209"/>
    <lineage>
        <taxon>Eukaryota</taxon>
        <taxon>Metazoa</taxon>
        <taxon>Ecdysozoa</taxon>
        <taxon>Nematoda</taxon>
        <taxon>Chromadorea</taxon>
        <taxon>Rhabditida</taxon>
        <taxon>Spirurina</taxon>
        <taxon>Spiruromorpha</taxon>
        <taxon>Filarioidea</taxon>
        <taxon>Onchocercidae</taxon>
        <taxon>Loa</taxon>
    </lineage>
</organism>
<protein>
    <submittedName>
        <fullName evidence="2">Uncharacterized protein</fullName>
    </submittedName>
</protein>
<proteinExistence type="predicted"/>
<evidence type="ECO:0000256" key="1">
    <source>
        <dbReference type="SAM" id="SignalP"/>
    </source>
</evidence>
<dbReference type="CTD" id="9948663"/>
<dbReference type="EMBL" id="JH712464">
    <property type="protein sequence ID" value="EFO17289.1"/>
    <property type="molecule type" value="Genomic_DNA"/>
</dbReference>
<accession>A0A1S0TPK3</accession>
<reference evidence="2" key="1">
    <citation type="submission" date="2012-04" db="EMBL/GenBank/DDBJ databases">
        <title>The Genome Sequence of Loa loa.</title>
        <authorList>
            <consortium name="The Broad Institute Genome Sequencing Platform"/>
            <consortium name="Broad Institute Genome Sequencing Center for Infectious Disease"/>
            <person name="Nutman T.B."/>
            <person name="Fink D.L."/>
            <person name="Russ C."/>
            <person name="Young S."/>
            <person name="Zeng Q."/>
            <person name="Gargeya S."/>
            <person name="Alvarado L."/>
            <person name="Berlin A."/>
            <person name="Chapman S.B."/>
            <person name="Chen Z."/>
            <person name="Freedman E."/>
            <person name="Gellesch M."/>
            <person name="Goldberg J."/>
            <person name="Griggs A."/>
            <person name="Gujja S."/>
            <person name="Heilman E.R."/>
            <person name="Heiman D."/>
            <person name="Howarth C."/>
            <person name="Mehta T."/>
            <person name="Neiman D."/>
            <person name="Pearson M."/>
            <person name="Roberts A."/>
            <person name="Saif S."/>
            <person name="Shea T."/>
            <person name="Shenoy N."/>
            <person name="Sisk P."/>
            <person name="Stolte C."/>
            <person name="Sykes S."/>
            <person name="White J."/>
            <person name="Yandava C."/>
            <person name="Haas B."/>
            <person name="Henn M.R."/>
            <person name="Nusbaum C."/>
            <person name="Birren B."/>
        </authorList>
    </citation>
    <scope>NUCLEOTIDE SEQUENCE [LARGE SCALE GENOMIC DNA]</scope>
</reference>
<dbReference type="AlphaFoldDB" id="A0A1S0TPK3"/>
<feature type="signal peptide" evidence="1">
    <location>
        <begin position="1"/>
        <end position="19"/>
    </location>
</feature>
<dbReference type="RefSeq" id="XP_003146781.1">
    <property type="nucleotide sequence ID" value="XM_003146733.1"/>
</dbReference>
<gene>
    <name evidence="2" type="ORF">LOAG_11211</name>
</gene>
<dbReference type="KEGG" id="loa:LOAG_11211"/>
<dbReference type="InParanoid" id="A0A1S0TPK3"/>
<dbReference type="GeneID" id="9948663"/>
<sequence length="99" mass="11481">MDIGQHLFFLLLSVHGGTGYEQIGSFLLSQMPPIYQLFISYKISENIVSIVKHLNDYEMKCFIKKFIWEKMELSSWSIRLSTYVSSPGTQYSEYGRGVE</sequence>
<name>A0A1S0TPK3_LOALO</name>
<feature type="chain" id="PRO_5010362484" evidence="1">
    <location>
        <begin position="20"/>
        <end position="99"/>
    </location>
</feature>
<evidence type="ECO:0000313" key="2">
    <source>
        <dbReference type="EMBL" id="EFO17289.1"/>
    </source>
</evidence>